<evidence type="ECO:0000256" key="1">
    <source>
        <dbReference type="ARBA" id="ARBA00006484"/>
    </source>
</evidence>
<reference evidence="4 5" key="1">
    <citation type="journal article" date="2021" name="Int. J. Syst. Evol. Microbiol.">
        <title>Reticulibacter mediterranei gen. nov., sp. nov., within the new family Reticulibacteraceae fam. nov., and Ktedonospora formicarum gen. nov., sp. nov., Ktedonobacter robiniae sp. nov., Dictyobacter formicarum sp. nov. and Dictyobacter arantiisoli sp. nov., belonging to the class Ktedonobacteria.</title>
        <authorList>
            <person name="Yabe S."/>
            <person name="Zheng Y."/>
            <person name="Wang C.M."/>
            <person name="Sakai Y."/>
            <person name="Abe K."/>
            <person name="Yokota A."/>
            <person name="Donadio S."/>
            <person name="Cavaletti L."/>
            <person name="Monciardini P."/>
        </authorList>
    </citation>
    <scope>NUCLEOTIDE SEQUENCE [LARGE SCALE GENOMIC DNA]</scope>
    <source>
        <strain evidence="4 5">SOSP1-9</strain>
    </source>
</reference>
<comment type="caution">
    <text evidence="4">The sequence shown here is derived from an EMBL/GenBank/DDBJ whole genome shotgun (WGS) entry which is preliminary data.</text>
</comment>
<dbReference type="PRINTS" id="PR00081">
    <property type="entry name" value="GDHRDH"/>
</dbReference>
<dbReference type="InterPro" id="IPR057326">
    <property type="entry name" value="KR_dom"/>
</dbReference>
<dbReference type="Pfam" id="PF13561">
    <property type="entry name" value="adh_short_C2"/>
    <property type="match status" value="1"/>
</dbReference>
<proteinExistence type="inferred from homology"/>
<dbReference type="RefSeq" id="WP_201364647.1">
    <property type="nucleotide sequence ID" value="NZ_BNJJ01000015.1"/>
</dbReference>
<comment type="similarity">
    <text evidence="1">Belongs to the short-chain dehydrogenases/reductases (SDR) family.</text>
</comment>
<dbReference type="InterPro" id="IPR002347">
    <property type="entry name" value="SDR_fam"/>
</dbReference>
<gene>
    <name evidence="4" type="ORF">KSZ_50620</name>
</gene>
<dbReference type="Gene3D" id="3.40.50.720">
    <property type="entry name" value="NAD(P)-binding Rossmann-like Domain"/>
    <property type="match status" value="1"/>
</dbReference>
<dbReference type="PANTHER" id="PTHR43669:SF3">
    <property type="entry name" value="ALCOHOL DEHYDROGENASE, PUTATIVE (AFU_ORTHOLOGUE AFUA_3G03445)-RELATED"/>
    <property type="match status" value="1"/>
</dbReference>
<evidence type="ECO:0000256" key="2">
    <source>
        <dbReference type="ARBA" id="ARBA00023002"/>
    </source>
</evidence>
<dbReference type="PROSITE" id="PS00061">
    <property type="entry name" value="ADH_SHORT"/>
    <property type="match status" value="1"/>
</dbReference>
<sequence>MKLEHKTALITGGTSGIGLATARVFIAEGAQVVITGRDQQKLATAIQELGSNVVDVQADASDIEAMETALVPALEKIGHLDILFVNVGISGKTPLGETALADFEKILRTNLTAAFFTVQTCLPYLSDGASIIFNGSIRSISGAPGSSAYAASKAGLRSITRVLATELSPRKIRVNIVIPGGTETPIWDKSAPTPEAYAELEKKYSRQVLLERFGQAEEIAKAVLFLASDDASYVQATEIVVDGGQTGSPEGAPIYQQKG</sequence>
<evidence type="ECO:0000313" key="5">
    <source>
        <dbReference type="Proteomes" id="UP000635565"/>
    </source>
</evidence>
<feature type="domain" description="Ketoreductase" evidence="3">
    <location>
        <begin position="6"/>
        <end position="182"/>
    </location>
</feature>
<dbReference type="SMART" id="SM00822">
    <property type="entry name" value="PKS_KR"/>
    <property type="match status" value="1"/>
</dbReference>
<dbReference type="SUPFAM" id="SSF51735">
    <property type="entry name" value="NAD(P)-binding Rossmann-fold domains"/>
    <property type="match status" value="1"/>
</dbReference>
<dbReference type="EMBL" id="BNJJ01000015">
    <property type="protein sequence ID" value="GHO87056.1"/>
    <property type="molecule type" value="Genomic_DNA"/>
</dbReference>
<dbReference type="Proteomes" id="UP000635565">
    <property type="component" value="Unassembled WGS sequence"/>
</dbReference>
<dbReference type="PANTHER" id="PTHR43669">
    <property type="entry name" value="5-KETO-D-GLUCONATE 5-REDUCTASE"/>
    <property type="match status" value="1"/>
</dbReference>
<dbReference type="InterPro" id="IPR036291">
    <property type="entry name" value="NAD(P)-bd_dom_sf"/>
</dbReference>
<evidence type="ECO:0000259" key="3">
    <source>
        <dbReference type="SMART" id="SM00822"/>
    </source>
</evidence>
<organism evidence="4 5">
    <name type="scientific">Dictyobacter formicarum</name>
    <dbReference type="NCBI Taxonomy" id="2778368"/>
    <lineage>
        <taxon>Bacteria</taxon>
        <taxon>Bacillati</taxon>
        <taxon>Chloroflexota</taxon>
        <taxon>Ktedonobacteria</taxon>
        <taxon>Ktedonobacterales</taxon>
        <taxon>Dictyobacteraceae</taxon>
        <taxon>Dictyobacter</taxon>
    </lineage>
</organism>
<name>A0ABQ3VNT4_9CHLR</name>
<dbReference type="CDD" id="cd05233">
    <property type="entry name" value="SDR_c"/>
    <property type="match status" value="1"/>
</dbReference>
<accession>A0ABQ3VNT4</accession>
<protein>
    <submittedName>
        <fullName evidence="4">Oxidoreductase</fullName>
    </submittedName>
</protein>
<keyword evidence="2" id="KW-0560">Oxidoreductase</keyword>
<dbReference type="PRINTS" id="PR00080">
    <property type="entry name" value="SDRFAMILY"/>
</dbReference>
<dbReference type="InterPro" id="IPR020904">
    <property type="entry name" value="Sc_DH/Rdtase_CS"/>
</dbReference>
<evidence type="ECO:0000313" key="4">
    <source>
        <dbReference type="EMBL" id="GHO87056.1"/>
    </source>
</evidence>
<keyword evidence="5" id="KW-1185">Reference proteome</keyword>